<evidence type="ECO:0000256" key="1">
    <source>
        <dbReference type="SAM" id="Phobius"/>
    </source>
</evidence>
<organism evidence="2 3">
    <name type="scientific">Amborella trichopoda</name>
    <dbReference type="NCBI Taxonomy" id="13333"/>
    <lineage>
        <taxon>Eukaryota</taxon>
        <taxon>Viridiplantae</taxon>
        <taxon>Streptophyta</taxon>
        <taxon>Embryophyta</taxon>
        <taxon>Tracheophyta</taxon>
        <taxon>Spermatophyta</taxon>
        <taxon>Magnoliopsida</taxon>
        <taxon>Amborellales</taxon>
        <taxon>Amborellaceae</taxon>
        <taxon>Amborella</taxon>
    </lineage>
</organism>
<dbReference type="HOGENOM" id="CLU_2888747_0_0_1"/>
<evidence type="ECO:0000313" key="2">
    <source>
        <dbReference type="EMBL" id="ERN19216.1"/>
    </source>
</evidence>
<protein>
    <submittedName>
        <fullName evidence="2">Uncharacterized protein</fullName>
    </submittedName>
</protein>
<keyword evidence="3" id="KW-1185">Reference proteome</keyword>
<keyword evidence="1" id="KW-0812">Transmembrane</keyword>
<sequence length="63" mass="6953">MEPLAIATFTGGVIGQIGFLVVRYKPFFDFICKIVACIRNPRPPPPLSEALMESIEELNGAHH</sequence>
<accession>U5D0S8</accession>
<reference evidence="3" key="1">
    <citation type="journal article" date="2013" name="Science">
        <title>The Amborella genome and the evolution of flowering plants.</title>
        <authorList>
            <consortium name="Amborella Genome Project"/>
        </authorList>
    </citation>
    <scope>NUCLEOTIDE SEQUENCE [LARGE SCALE GENOMIC DNA]</scope>
</reference>
<keyword evidence="1" id="KW-0472">Membrane</keyword>
<dbReference type="Gramene" id="ERN19216">
    <property type="protein sequence ID" value="ERN19216"/>
    <property type="gene ID" value="AMTR_s00061p00194090"/>
</dbReference>
<proteinExistence type="predicted"/>
<feature type="transmembrane region" description="Helical" evidence="1">
    <location>
        <begin position="6"/>
        <end position="24"/>
    </location>
</feature>
<name>U5D0S8_AMBTC</name>
<dbReference type="AlphaFoldDB" id="U5D0S8"/>
<evidence type="ECO:0000313" key="3">
    <source>
        <dbReference type="Proteomes" id="UP000017836"/>
    </source>
</evidence>
<gene>
    <name evidence="2" type="ORF">AMTR_s00061p00194090</name>
</gene>
<dbReference type="Proteomes" id="UP000017836">
    <property type="component" value="Unassembled WGS sequence"/>
</dbReference>
<dbReference type="EMBL" id="KI392075">
    <property type="protein sequence ID" value="ERN19216.1"/>
    <property type="molecule type" value="Genomic_DNA"/>
</dbReference>
<keyword evidence="1" id="KW-1133">Transmembrane helix</keyword>